<name>A0A562SS22_9BACT</name>
<evidence type="ECO:0000256" key="1">
    <source>
        <dbReference type="ARBA" id="ARBA00007401"/>
    </source>
</evidence>
<dbReference type="PANTHER" id="PTHR43536:SF1">
    <property type="entry name" value="MANNOSYLGLYCOPROTEIN ENDO-BETA-MANNOSIDASE"/>
    <property type="match status" value="1"/>
</dbReference>
<dbReference type="Pfam" id="PF18368">
    <property type="entry name" value="Ig_GlcNase"/>
    <property type="match status" value="1"/>
</dbReference>
<dbReference type="GO" id="GO:0004553">
    <property type="term" value="F:hydrolase activity, hydrolyzing O-glycosyl compounds"/>
    <property type="evidence" value="ECO:0007669"/>
    <property type="project" value="InterPro"/>
</dbReference>
<dbReference type="InterPro" id="IPR006102">
    <property type="entry name" value="Ig-like_GH2"/>
</dbReference>
<proteinExistence type="inferred from homology"/>
<evidence type="ECO:0000259" key="4">
    <source>
        <dbReference type="Pfam" id="PF00703"/>
    </source>
</evidence>
<keyword evidence="2 8" id="KW-0378">Hydrolase</keyword>
<evidence type="ECO:0000259" key="5">
    <source>
        <dbReference type="Pfam" id="PF02836"/>
    </source>
</evidence>
<feature type="domain" description="Glycoside hydrolase family 2 immunoglobulin-like beta-sandwich" evidence="4">
    <location>
        <begin position="280"/>
        <end position="389"/>
    </location>
</feature>
<dbReference type="AlphaFoldDB" id="A0A562SS22"/>
<organism evidence="8 9">
    <name type="scientific">Lacibacter cauensis</name>
    <dbReference type="NCBI Taxonomy" id="510947"/>
    <lineage>
        <taxon>Bacteria</taxon>
        <taxon>Pseudomonadati</taxon>
        <taxon>Bacteroidota</taxon>
        <taxon>Chitinophagia</taxon>
        <taxon>Chitinophagales</taxon>
        <taxon>Chitinophagaceae</taxon>
        <taxon>Lacibacter</taxon>
    </lineage>
</organism>
<dbReference type="InterPro" id="IPR013783">
    <property type="entry name" value="Ig-like_fold"/>
</dbReference>
<comment type="similarity">
    <text evidence="1">Belongs to the glycosyl hydrolase 2 family.</text>
</comment>
<dbReference type="Gene3D" id="3.20.20.80">
    <property type="entry name" value="Glycosidases"/>
    <property type="match status" value="1"/>
</dbReference>
<dbReference type="PANTHER" id="PTHR43536">
    <property type="entry name" value="MANNOSYLGLYCOPROTEIN ENDO-BETA-MANNOSIDASE"/>
    <property type="match status" value="1"/>
</dbReference>
<dbReference type="SUPFAM" id="SSF51445">
    <property type="entry name" value="(Trans)glycosidases"/>
    <property type="match status" value="1"/>
</dbReference>
<dbReference type="RefSeq" id="WP_144886101.1">
    <property type="nucleotide sequence ID" value="NZ_VLLE01000003.1"/>
</dbReference>
<keyword evidence="3" id="KW-0326">Glycosidase</keyword>
<keyword evidence="9" id="KW-1185">Reference proteome</keyword>
<evidence type="ECO:0000313" key="8">
    <source>
        <dbReference type="EMBL" id="TWI83814.1"/>
    </source>
</evidence>
<dbReference type="Pfam" id="PF02836">
    <property type="entry name" value="Glyco_hydro_2_C"/>
    <property type="match status" value="1"/>
</dbReference>
<accession>A0A562SS22</accession>
<dbReference type="InterPro" id="IPR054593">
    <property type="entry name" value="Beta-mannosidase-like_N2"/>
</dbReference>
<evidence type="ECO:0000259" key="6">
    <source>
        <dbReference type="Pfam" id="PF18368"/>
    </source>
</evidence>
<evidence type="ECO:0000313" key="9">
    <source>
        <dbReference type="Proteomes" id="UP000316167"/>
    </source>
</evidence>
<dbReference type="Gene3D" id="2.60.40.10">
    <property type="entry name" value="Immunoglobulins"/>
    <property type="match status" value="3"/>
</dbReference>
<reference evidence="8 9" key="1">
    <citation type="journal article" date="2015" name="Stand. Genomic Sci.">
        <title>Genomic Encyclopedia of Bacterial and Archaeal Type Strains, Phase III: the genomes of soil and plant-associated and newly described type strains.</title>
        <authorList>
            <person name="Whitman W.B."/>
            <person name="Woyke T."/>
            <person name="Klenk H.P."/>
            <person name="Zhou Y."/>
            <person name="Lilburn T.G."/>
            <person name="Beck B.J."/>
            <person name="De Vos P."/>
            <person name="Vandamme P."/>
            <person name="Eisen J.A."/>
            <person name="Garrity G."/>
            <person name="Hugenholtz P."/>
            <person name="Kyrpides N.C."/>
        </authorList>
    </citation>
    <scope>NUCLEOTIDE SEQUENCE [LARGE SCALE GENOMIC DNA]</scope>
    <source>
        <strain evidence="8 9">CGMCC 1.7271</strain>
    </source>
</reference>
<gene>
    <name evidence="8" type="ORF">IQ13_1932</name>
</gene>
<dbReference type="Pfam" id="PF22666">
    <property type="entry name" value="Glyco_hydro_2_N2"/>
    <property type="match status" value="1"/>
</dbReference>
<dbReference type="InterPro" id="IPR043534">
    <property type="entry name" value="EBDG/EBM"/>
</dbReference>
<dbReference type="Gene3D" id="2.60.120.260">
    <property type="entry name" value="Galactose-binding domain-like"/>
    <property type="match status" value="1"/>
</dbReference>
<dbReference type="GO" id="GO:0005975">
    <property type="term" value="P:carbohydrate metabolic process"/>
    <property type="evidence" value="ECO:0007669"/>
    <property type="project" value="InterPro"/>
</dbReference>
<dbReference type="InterPro" id="IPR036156">
    <property type="entry name" value="Beta-gal/glucu_dom_sf"/>
</dbReference>
<dbReference type="Proteomes" id="UP000316167">
    <property type="component" value="Unassembled WGS sequence"/>
</dbReference>
<feature type="domain" description="Exo-beta-D-glucosaminidase Ig-fold" evidence="6">
    <location>
        <begin position="846"/>
        <end position="946"/>
    </location>
</feature>
<evidence type="ECO:0000259" key="7">
    <source>
        <dbReference type="Pfam" id="PF22666"/>
    </source>
</evidence>
<dbReference type="SUPFAM" id="SSF49303">
    <property type="entry name" value="beta-Galactosidase/glucuronidase domain"/>
    <property type="match status" value="3"/>
</dbReference>
<dbReference type="EMBL" id="VLLE01000003">
    <property type="protein sequence ID" value="TWI83814.1"/>
    <property type="molecule type" value="Genomic_DNA"/>
</dbReference>
<dbReference type="InterPro" id="IPR017853">
    <property type="entry name" value="GH"/>
</dbReference>
<feature type="domain" description="Glycoside hydrolase family 2 catalytic" evidence="5">
    <location>
        <begin position="460"/>
        <end position="599"/>
    </location>
</feature>
<dbReference type="InterPro" id="IPR008979">
    <property type="entry name" value="Galactose-bd-like_sf"/>
</dbReference>
<feature type="domain" description="Beta-mannosidase-like galactose-binding" evidence="7">
    <location>
        <begin position="101"/>
        <end position="265"/>
    </location>
</feature>
<protein>
    <submittedName>
        <fullName evidence="8">Glycosyl hydrolase family 2</fullName>
    </submittedName>
</protein>
<dbReference type="InterPro" id="IPR006103">
    <property type="entry name" value="Glyco_hydro_2_cat"/>
</dbReference>
<sequence length="954" mass="106917">MKLFAITNKRVAVLIVLLLFGKSYLFAQKQLNFGLTKKQPVETLPKGKAPFQTAVEKPRSGKAGEATALGNANYRLASGWELTDDLTNLLGSPSVFTEVINSKGWYDAVVPGTVLTSLVAAGKFPDPYFGLNNMAITDSLCRKEWWYRTTFETPKNENGKLAWLCFNGINYKARVWLNGHLLGDIKGAFTRGKFQVTDHLKTNGRNVLLVQILPPHNPGIPDEQSALSGMGKNGGVHTLDGPTFFATEGWDWIPGIRDRNMGIWQDVQLSFTGSVTSSDPQVITDLPLPNTTSANVTLRTTVINNSATTQEATIHFSFEGVAVSKKVKLAPGQTLPVVFTPADAAQLNVKNPRLWWPNGYGLPNLYNATIKVTDAKGLEEIKQFRFGIREYAYELMADTEEKQAVRFAYSPTDSRTDKPIIDYTKRRAFKDKIFIPTLRKEFPSEKMQVLSDNDNPFLVIKVNGVAVYCKGGNWGIDDAMKKVSRENLEPAFRLHREANFNMIRNWTGESTEPVFFDLADEYGMLVWNDFWLSTEGFNLNPSDDQLFLDNSLDMIKRYRNHPSIAIWCPRNEGYAPAGIENDLATQVAKEDGTRHYIGNSREINLRQSGPWHFFVNNKDYFSKQGDGFTTEIGTFSVPEASTIRKFIAPEDQWPINDVWHYHDLHTNNQNLEGYLHTADSLYGVSNSLDDFNRKIQLINYDSHRSIFEAWNNKLWNNSSGVLLWMSHPAWPSMIWQTYSWDFQTHGSFYGSKKGCEPLHIQLNLHNNQVIAVNTSLNNVKDAMAVMQVYTMDGKLLQNKTAPLAIQTNAKADVFTATLDEASLPANYLVRLSITDKKGNVLAANEYWKANTATGHFKAFNQLPVVTLSSKATRLANGQIKIELENKTKHPAVGIKLDALDNAAQIVLPAYFSDGYFTLLPGEKKTILLAPVDTKAIKEIKVAGYNLTGTVSIKN</sequence>
<dbReference type="Pfam" id="PF00703">
    <property type="entry name" value="Glyco_hydro_2"/>
    <property type="match status" value="1"/>
</dbReference>
<dbReference type="InterPro" id="IPR041351">
    <property type="entry name" value="Ig_GlcNase"/>
</dbReference>
<evidence type="ECO:0000256" key="2">
    <source>
        <dbReference type="ARBA" id="ARBA00022801"/>
    </source>
</evidence>
<comment type="caution">
    <text evidence="8">The sequence shown here is derived from an EMBL/GenBank/DDBJ whole genome shotgun (WGS) entry which is preliminary data.</text>
</comment>
<dbReference type="OrthoDB" id="9801077at2"/>
<evidence type="ECO:0000256" key="3">
    <source>
        <dbReference type="ARBA" id="ARBA00023295"/>
    </source>
</evidence>
<dbReference type="SUPFAM" id="SSF49785">
    <property type="entry name" value="Galactose-binding domain-like"/>
    <property type="match status" value="1"/>
</dbReference>